<accession>A0A919SQU1</accession>
<reference evidence="1" key="1">
    <citation type="submission" date="2021-03" db="EMBL/GenBank/DDBJ databases">
        <title>Whole genome shotgun sequence of Actinoplanes consettensis NBRC 14913.</title>
        <authorList>
            <person name="Komaki H."/>
            <person name="Tamura T."/>
        </authorList>
    </citation>
    <scope>NUCLEOTIDE SEQUENCE</scope>
    <source>
        <strain evidence="1">NBRC 14913</strain>
    </source>
</reference>
<dbReference type="EMBL" id="BOQP01000028">
    <property type="protein sequence ID" value="GIM76726.1"/>
    <property type="molecule type" value="Genomic_DNA"/>
</dbReference>
<comment type="caution">
    <text evidence="1">The sequence shown here is derived from an EMBL/GenBank/DDBJ whole genome shotgun (WGS) entry which is preliminary data.</text>
</comment>
<proteinExistence type="predicted"/>
<organism evidence="1 2">
    <name type="scientific">Winogradskya consettensis</name>
    <dbReference type="NCBI Taxonomy" id="113560"/>
    <lineage>
        <taxon>Bacteria</taxon>
        <taxon>Bacillati</taxon>
        <taxon>Actinomycetota</taxon>
        <taxon>Actinomycetes</taxon>
        <taxon>Micromonosporales</taxon>
        <taxon>Micromonosporaceae</taxon>
        <taxon>Winogradskya</taxon>
    </lineage>
</organism>
<evidence type="ECO:0000313" key="2">
    <source>
        <dbReference type="Proteomes" id="UP000680865"/>
    </source>
</evidence>
<dbReference type="RefSeq" id="WP_212999814.1">
    <property type="nucleotide sequence ID" value="NZ_BAAATW010000005.1"/>
</dbReference>
<sequence>MLFLLVATLVLGAMCVLPFMYGWQDVAATKRRGMTEDKKESESKQPWQPESLEGVLVAQLMGAEITLGQYSHEMAKIAARDDERHPLSIPPEQGAAGV</sequence>
<evidence type="ECO:0000313" key="1">
    <source>
        <dbReference type="EMBL" id="GIM76726.1"/>
    </source>
</evidence>
<gene>
    <name evidence="1" type="ORF">Aco04nite_51790</name>
</gene>
<dbReference type="Proteomes" id="UP000680865">
    <property type="component" value="Unassembled WGS sequence"/>
</dbReference>
<dbReference type="AlphaFoldDB" id="A0A919SQU1"/>
<name>A0A919SQU1_9ACTN</name>
<keyword evidence="2" id="KW-1185">Reference proteome</keyword>
<protein>
    <submittedName>
        <fullName evidence="1">Uncharacterized protein</fullName>
    </submittedName>
</protein>